<dbReference type="InterPro" id="IPR027417">
    <property type="entry name" value="P-loop_NTPase"/>
</dbReference>
<dbReference type="EMBL" id="AVOT02023487">
    <property type="protein sequence ID" value="MBW0513538.1"/>
    <property type="molecule type" value="Genomic_DNA"/>
</dbReference>
<dbReference type="AlphaFoldDB" id="A0A9Q3E718"/>
<gene>
    <name evidence="1" type="ORF">O181_053253</name>
</gene>
<comment type="caution">
    <text evidence="1">The sequence shown here is derived from an EMBL/GenBank/DDBJ whole genome shotgun (WGS) entry which is preliminary data.</text>
</comment>
<proteinExistence type="predicted"/>
<evidence type="ECO:0000313" key="2">
    <source>
        <dbReference type="Proteomes" id="UP000765509"/>
    </source>
</evidence>
<sequence>MQRKILQMDGKVMSRNVQVKDHIGKNTHNSSNNFVMICTFKKPLMLTMAAKLPGPNTDVLQGFKDMPPFWPDIWLLISSATMNAAKFSEYFNVAPIFIIPK</sequence>
<dbReference type="OrthoDB" id="10253254at2759"/>
<evidence type="ECO:0000313" key="1">
    <source>
        <dbReference type="EMBL" id="MBW0513538.1"/>
    </source>
</evidence>
<organism evidence="1 2">
    <name type="scientific">Austropuccinia psidii MF-1</name>
    <dbReference type="NCBI Taxonomy" id="1389203"/>
    <lineage>
        <taxon>Eukaryota</taxon>
        <taxon>Fungi</taxon>
        <taxon>Dikarya</taxon>
        <taxon>Basidiomycota</taxon>
        <taxon>Pucciniomycotina</taxon>
        <taxon>Pucciniomycetes</taxon>
        <taxon>Pucciniales</taxon>
        <taxon>Sphaerophragmiaceae</taxon>
        <taxon>Austropuccinia</taxon>
    </lineage>
</organism>
<name>A0A9Q3E718_9BASI</name>
<accession>A0A9Q3E718</accession>
<reference evidence="1" key="1">
    <citation type="submission" date="2021-03" db="EMBL/GenBank/DDBJ databases">
        <title>Draft genome sequence of rust myrtle Austropuccinia psidii MF-1, a brazilian biotype.</title>
        <authorList>
            <person name="Quecine M.C."/>
            <person name="Pachon D.M.R."/>
            <person name="Bonatelli M.L."/>
            <person name="Correr F.H."/>
            <person name="Franceschini L.M."/>
            <person name="Leite T.F."/>
            <person name="Margarido G.R.A."/>
            <person name="Almeida C.A."/>
            <person name="Ferrarezi J.A."/>
            <person name="Labate C.A."/>
        </authorList>
    </citation>
    <scope>NUCLEOTIDE SEQUENCE</scope>
    <source>
        <strain evidence="1">MF-1</strain>
    </source>
</reference>
<protein>
    <submittedName>
        <fullName evidence="1">Uncharacterized protein</fullName>
    </submittedName>
</protein>
<dbReference type="Gene3D" id="3.40.50.300">
    <property type="entry name" value="P-loop containing nucleotide triphosphate hydrolases"/>
    <property type="match status" value="1"/>
</dbReference>
<keyword evidence="2" id="KW-1185">Reference proteome</keyword>
<dbReference type="Proteomes" id="UP000765509">
    <property type="component" value="Unassembled WGS sequence"/>
</dbReference>